<dbReference type="InterPro" id="IPR019557">
    <property type="entry name" value="AminoTfrase-like_pln_mobile"/>
</dbReference>
<name>A0AAV0ZFG3_VICFA</name>
<dbReference type="GO" id="GO:0010073">
    <property type="term" value="P:meristem maintenance"/>
    <property type="evidence" value="ECO:0007669"/>
    <property type="project" value="InterPro"/>
</dbReference>
<dbReference type="PANTHER" id="PTHR46033">
    <property type="entry name" value="PROTEIN MAIN-LIKE 2"/>
    <property type="match status" value="1"/>
</dbReference>
<dbReference type="Pfam" id="PF10536">
    <property type="entry name" value="PMD"/>
    <property type="match status" value="1"/>
</dbReference>
<reference evidence="2 3" key="1">
    <citation type="submission" date="2023-01" db="EMBL/GenBank/DDBJ databases">
        <authorList>
            <person name="Kreplak J."/>
        </authorList>
    </citation>
    <scope>NUCLEOTIDE SEQUENCE [LARGE SCALE GENOMIC DNA]</scope>
</reference>
<accession>A0AAV0ZFG3</accession>
<feature type="domain" description="Aminotransferase-like plant mobile" evidence="1">
    <location>
        <begin position="97"/>
        <end position="455"/>
    </location>
</feature>
<organism evidence="2 3">
    <name type="scientific">Vicia faba</name>
    <name type="common">Broad bean</name>
    <name type="synonym">Faba vulgaris</name>
    <dbReference type="NCBI Taxonomy" id="3906"/>
    <lineage>
        <taxon>Eukaryota</taxon>
        <taxon>Viridiplantae</taxon>
        <taxon>Streptophyta</taxon>
        <taxon>Embryophyta</taxon>
        <taxon>Tracheophyta</taxon>
        <taxon>Spermatophyta</taxon>
        <taxon>Magnoliopsida</taxon>
        <taxon>eudicotyledons</taxon>
        <taxon>Gunneridae</taxon>
        <taxon>Pentapetalae</taxon>
        <taxon>rosids</taxon>
        <taxon>fabids</taxon>
        <taxon>Fabales</taxon>
        <taxon>Fabaceae</taxon>
        <taxon>Papilionoideae</taxon>
        <taxon>50 kb inversion clade</taxon>
        <taxon>NPAAA clade</taxon>
        <taxon>Hologalegina</taxon>
        <taxon>IRL clade</taxon>
        <taxon>Fabeae</taxon>
        <taxon>Vicia</taxon>
    </lineage>
</organism>
<dbReference type="InterPro" id="IPR044824">
    <property type="entry name" value="MAIN-like"/>
</dbReference>
<dbReference type="AlphaFoldDB" id="A0AAV0ZFG3"/>
<keyword evidence="3" id="KW-1185">Reference proteome</keyword>
<dbReference type="EMBL" id="OX451737">
    <property type="protein sequence ID" value="CAI8596556.1"/>
    <property type="molecule type" value="Genomic_DNA"/>
</dbReference>
<evidence type="ECO:0000313" key="2">
    <source>
        <dbReference type="EMBL" id="CAI8596556.1"/>
    </source>
</evidence>
<evidence type="ECO:0000259" key="1">
    <source>
        <dbReference type="Pfam" id="PF10536"/>
    </source>
</evidence>
<sequence length="640" mass="73398">MNHQKPLQDNIMETRECFMLSPAAHCEPTLRTAHFLKPTANSIHELNFHPSSSSSLFDPKECSFKINFNGWRYPRTKWVRWLDQLKPMYESLWKNAGIFGPIMSTKSHIMKNQDLVYGVVEKWCSETNTFVFPFGEATITLEDVVVLGGYSLFGDPVFTPLEDQDMKEVEKKLMLARQERSKKGMTSTSVWMDAFIDKSSEIEHEAFLVTWLSIFVFPHKYNVVKSCLFPIAVLLARGNPIALAPSVLASLYKDLTLFKETIVGFKKCWVGGDRFPMVWEVSLQSPFYLVQVWVWERFQNLQPQPKLINKGDHVLLRWNMVKALQIENVRLALESAIDDFMWRPYFRYADNCGMFYPNDEISVPFKKHLDKQMLSFVLCLRVSELVGIECIEQYLPHRVAMQFGMDQDVPGYVSRFNETKELAWKNYTRPLSDTSLYFPSKFFEADVTTRYTKWWAKSVLGPQGSVKNVVPRERNVKSSKCSPEAKLSLEFSLKLVGPVTLGKSCDDGSKTSRSVNIVDDDHVPSDFIPKLLTTMSSENSVEDGLKAEKNVVADARSSLPQKHNTPSPFISVEDCMPVLEEDVEFIDANEIKEARMSSDRISESGTREESYSYLTEASIAELEQRISRLEKVHANLKSTR</sequence>
<evidence type="ECO:0000313" key="3">
    <source>
        <dbReference type="Proteomes" id="UP001157006"/>
    </source>
</evidence>
<dbReference type="PANTHER" id="PTHR46033:SF67">
    <property type="entry name" value="AMINOTRANSFERASE-LIKE, PLANT MOBILE DOMAIN FAMILY PROTEIN"/>
    <property type="match status" value="1"/>
</dbReference>
<protein>
    <recommendedName>
        <fullName evidence="1">Aminotransferase-like plant mobile domain-containing protein</fullName>
    </recommendedName>
</protein>
<gene>
    <name evidence="2" type="ORF">VFH_II040600</name>
</gene>
<proteinExistence type="predicted"/>
<dbReference type="Proteomes" id="UP001157006">
    <property type="component" value="Chromosome 2"/>
</dbReference>